<dbReference type="SUPFAM" id="SSF46458">
    <property type="entry name" value="Globin-like"/>
    <property type="match status" value="1"/>
</dbReference>
<dbReference type="GO" id="GO:0020037">
    <property type="term" value="F:heme binding"/>
    <property type="evidence" value="ECO:0007669"/>
    <property type="project" value="InterPro"/>
</dbReference>
<evidence type="ECO:0000313" key="2">
    <source>
        <dbReference type="Proteomes" id="UP000592216"/>
    </source>
</evidence>
<dbReference type="CDD" id="cd08916">
    <property type="entry name" value="TrHb3_P"/>
    <property type="match status" value="1"/>
</dbReference>
<organism evidence="1 2">
    <name type="scientific">Donghicola mangrovi</name>
    <dbReference type="NCBI Taxonomy" id="2729614"/>
    <lineage>
        <taxon>Bacteria</taxon>
        <taxon>Pseudomonadati</taxon>
        <taxon>Pseudomonadota</taxon>
        <taxon>Alphaproteobacteria</taxon>
        <taxon>Rhodobacterales</taxon>
        <taxon>Roseobacteraceae</taxon>
        <taxon>Donghicola</taxon>
    </lineage>
</organism>
<gene>
    <name evidence="1" type="ORF">HJ536_12790</name>
</gene>
<protein>
    <submittedName>
        <fullName evidence="1">Group III truncated hemoglobin</fullName>
    </submittedName>
</protein>
<dbReference type="GO" id="GO:0019825">
    <property type="term" value="F:oxygen binding"/>
    <property type="evidence" value="ECO:0007669"/>
    <property type="project" value="InterPro"/>
</dbReference>
<dbReference type="AlphaFoldDB" id="A0A850QCS7"/>
<dbReference type="InterPro" id="IPR012292">
    <property type="entry name" value="Globin/Proto"/>
</dbReference>
<comment type="caution">
    <text evidence="1">The sequence shown here is derived from an EMBL/GenBank/DDBJ whole genome shotgun (WGS) entry which is preliminary data.</text>
</comment>
<reference evidence="1 2" key="1">
    <citation type="submission" date="2020-04" db="EMBL/GenBank/DDBJ databases">
        <title>Donghicola sp., a member of the Rhodobacteraceae family isolated from mangrove forest in Thailand.</title>
        <authorList>
            <person name="Charoenyingcharoen P."/>
            <person name="Yukphan P."/>
        </authorList>
    </citation>
    <scope>NUCLEOTIDE SEQUENCE [LARGE SCALE GENOMIC DNA]</scope>
    <source>
        <strain evidence="1 2">B5-SW-15</strain>
    </source>
</reference>
<dbReference type="Gene3D" id="1.10.490.10">
    <property type="entry name" value="Globins"/>
    <property type="match status" value="1"/>
</dbReference>
<sequence>MTQPITGPDIDRVVAAFYARVRVHPDLGPVFNGRIAPEAWPAHEDKISRFWRNVLLQERNYHGFPMRTHLMTPEVKAPLFTDWLALFDQVLKAELAPELAEGWSAIAHRIGRGMRIGVEDRDADKNAVPKLF</sequence>
<evidence type="ECO:0000313" key="1">
    <source>
        <dbReference type="EMBL" id="NVO24235.1"/>
    </source>
</evidence>
<dbReference type="EMBL" id="JABCJE010000005">
    <property type="protein sequence ID" value="NVO24235.1"/>
    <property type="molecule type" value="Genomic_DNA"/>
</dbReference>
<dbReference type="RefSeq" id="WP_177157994.1">
    <property type="nucleotide sequence ID" value="NZ_JABCJE010000005.1"/>
</dbReference>
<dbReference type="Proteomes" id="UP000592216">
    <property type="component" value="Unassembled WGS sequence"/>
</dbReference>
<name>A0A850QCS7_9RHOB</name>
<accession>A0A850QCS7</accession>
<dbReference type="InterPro" id="IPR009050">
    <property type="entry name" value="Globin-like_sf"/>
</dbReference>
<proteinExistence type="predicted"/>